<sequence length="487" mass="50198">MRRLLLLLLALSPSAWAYTPDVSDLGNVALVQLDAKIVKSAVAAAKSDPLQFAVGVGMNATADSGSWDEPETGTARWRLRVASSGADSMSFAIKNLQLPADAKLYLYSDGGADVQGPYTAADNGTFWTPIVRSDDAVLEARMPSGEKSDFALDVTTAYHAYRPFSSKSFSSTNGTSGACEIDVACSAGDDWRDDIRAVVLLQIAETGGSYLCSGTLVNNAEQDDRPLILTAHHCDVTASTVTSTYAYFNVERSGCGTGSYGSVSENIRGSALVAGTSGTTVTDYTLFQLASTPPSSYNVYYAGWDASGTAPTSGVTIHHPAGDDKKISTYSTPATAQNNVDFGDFTSNTWQVYWAQGTTEEGSSGSGLLNQSHRVVGTLSGGSGACAAIGTANNGQADYYARLDAAWTAASSTGTTLQTALAADSGCTTVDGKDPGSADPVDCTGSTTGGSSSSDSGGGGGSLGLGVLPLLLIGLARRFTSRRACRA</sequence>
<dbReference type="AlphaFoldDB" id="A0A969WA87"/>
<keyword evidence="2" id="KW-0732">Signal</keyword>
<dbReference type="InterPro" id="IPR043504">
    <property type="entry name" value="Peptidase_S1_PA_chymotrypsin"/>
</dbReference>
<evidence type="ECO:0000313" key="4">
    <source>
        <dbReference type="Proteomes" id="UP000653472"/>
    </source>
</evidence>
<dbReference type="InterPro" id="IPR009003">
    <property type="entry name" value="Peptidase_S1_PA"/>
</dbReference>
<feature type="region of interest" description="Disordered" evidence="1">
    <location>
        <begin position="428"/>
        <end position="459"/>
    </location>
</feature>
<gene>
    <name evidence="3" type="ORF">G7Y82_05580</name>
</gene>
<name>A0A969WA87_9GAMM</name>
<dbReference type="Pfam" id="PF13365">
    <property type="entry name" value="Trypsin_2"/>
    <property type="match status" value="1"/>
</dbReference>
<dbReference type="SUPFAM" id="SSF50494">
    <property type="entry name" value="Trypsin-like serine proteases"/>
    <property type="match status" value="1"/>
</dbReference>
<evidence type="ECO:0008006" key="5">
    <source>
        <dbReference type="Google" id="ProtNLM"/>
    </source>
</evidence>
<organism evidence="3 4">
    <name type="scientific">Solimonas marina</name>
    <dbReference type="NCBI Taxonomy" id="2714601"/>
    <lineage>
        <taxon>Bacteria</taxon>
        <taxon>Pseudomonadati</taxon>
        <taxon>Pseudomonadota</taxon>
        <taxon>Gammaproteobacteria</taxon>
        <taxon>Nevskiales</taxon>
        <taxon>Nevskiaceae</taxon>
        <taxon>Solimonas</taxon>
    </lineage>
</organism>
<feature type="signal peptide" evidence="2">
    <location>
        <begin position="1"/>
        <end position="17"/>
    </location>
</feature>
<dbReference type="RefSeq" id="WP_168147015.1">
    <property type="nucleotide sequence ID" value="NZ_JAAVXB010000002.1"/>
</dbReference>
<dbReference type="PANTHER" id="PTHR36234:SF5">
    <property type="entry name" value="LYSYL ENDOPEPTIDASE"/>
    <property type="match status" value="1"/>
</dbReference>
<dbReference type="Gene3D" id="2.40.10.10">
    <property type="entry name" value="Trypsin-like serine proteases"/>
    <property type="match status" value="2"/>
</dbReference>
<evidence type="ECO:0000313" key="3">
    <source>
        <dbReference type="EMBL" id="NKF21781.1"/>
    </source>
</evidence>
<reference evidence="3" key="1">
    <citation type="submission" date="2020-03" db="EMBL/GenBank/DDBJ databases">
        <title>Solimonas marina sp. nov., isolated from deep seawater of the Pacific Ocean.</title>
        <authorList>
            <person name="Liu X."/>
            <person name="Lai Q."/>
            <person name="Sun F."/>
            <person name="Gai Y."/>
            <person name="Li G."/>
            <person name="Shao Z."/>
        </authorList>
    </citation>
    <scope>NUCLEOTIDE SEQUENCE</scope>
    <source>
        <strain evidence="3">C16B3</strain>
    </source>
</reference>
<comment type="caution">
    <text evidence="3">The sequence shown here is derived from an EMBL/GenBank/DDBJ whole genome shotgun (WGS) entry which is preliminary data.</text>
</comment>
<feature type="chain" id="PRO_5037765920" description="Trypsin-like peptidase domain-containing protein" evidence="2">
    <location>
        <begin position="18"/>
        <end position="487"/>
    </location>
</feature>
<keyword evidence="4" id="KW-1185">Reference proteome</keyword>
<dbReference type="EMBL" id="JAAVXB010000002">
    <property type="protein sequence ID" value="NKF21781.1"/>
    <property type="molecule type" value="Genomic_DNA"/>
</dbReference>
<protein>
    <recommendedName>
        <fullName evidence="5">Trypsin-like peptidase domain-containing protein</fullName>
    </recommendedName>
</protein>
<evidence type="ECO:0000256" key="2">
    <source>
        <dbReference type="SAM" id="SignalP"/>
    </source>
</evidence>
<evidence type="ECO:0000256" key="1">
    <source>
        <dbReference type="SAM" id="MobiDB-lite"/>
    </source>
</evidence>
<feature type="compositionally biased region" description="Low complexity" evidence="1">
    <location>
        <begin position="444"/>
        <end position="455"/>
    </location>
</feature>
<accession>A0A969WA87</accession>
<dbReference type="Proteomes" id="UP000653472">
    <property type="component" value="Unassembled WGS sequence"/>
</dbReference>
<proteinExistence type="predicted"/>
<dbReference type="PANTHER" id="PTHR36234">
    <property type="entry name" value="LYSYL ENDOPEPTIDASE"/>
    <property type="match status" value="1"/>
</dbReference>